<dbReference type="RefSeq" id="WP_013131794.1">
    <property type="nucleotide sequence ID" value="NC_014165.1"/>
</dbReference>
<organism evidence="3 4">
    <name type="scientific">Thermobispora bispora (strain ATCC 19993 / DSM 43833 / CBS 139.67 / JCM 10125 / KCTC 9307 / NBRC 14880 / R51)</name>
    <dbReference type="NCBI Taxonomy" id="469371"/>
    <lineage>
        <taxon>Bacteria</taxon>
        <taxon>Bacillati</taxon>
        <taxon>Actinomycetota</taxon>
        <taxon>Actinomycetes</taxon>
        <taxon>Streptosporangiales</taxon>
        <taxon>Streptosporangiaceae</taxon>
        <taxon>Thermobispora</taxon>
    </lineage>
</organism>
<dbReference type="KEGG" id="tbi:Tbis_1546"/>
<dbReference type="eggNOG" id="COG1484">
    <property type="taxonomic scope" value="Bacteria"/>
</dbReference>
<evidence type="ECO:0000259" key="2">
    <source>
        <dbReference type="Pfam" id="PF26382"/>
    </source>
</evidence>
<dbReference type="STRING" id="469371.Tbis_1546"/>
<proteinExistence type="predicted"/>
<accession>D6YAP4</accession>
<reference evidence="3 4" key="1">
    <citation type="submission" date="2010-01" db="EMBL/GenBank/DDBJ databases">
        <title>The complete genome of Thermobispora bispora DSM 43833.</title>
        <authorList>
            <consortium name="US DOE Joint Genome Institute (JGI-PGF)"/>
            <person name="Lucas S."/>
            <person name="Copeland A."/>
            <person name="Lapidus A."/>
            <person name="Glavina del Rio T."/>
            <person name="Dalin E."/>
            <person name="Tice H."/>
            <person name="Bruce D."/>
            <person name="Goodwin L."/>
            <person name="Pitluck S."/>
            <person name="Kyrpides N."/>
            <person name="Mavromatis K."/>
            <person name="Ivanova N."/>
            <person name="Mikhailova N."/>
            <person name="Chertkov O."/>
            <person name="Brettin T."/>
            <person name="Detter J.C."/>
            <person name="Han C."/>
            <person name="Larimer F."/>
            <person name="Land M."/>
            <person name="Hauser L."/>
            <person name="Markowitz V."/>
            <person name="Cheng J.-F."/>
            <person name="Hugenholtz P."/>
            <person name="Woyke T."/>
            <person name="Wu D."/>
            <person name="Jando M."/>
            <person name="Schneider S."/>
            <person name="Klenk H.-P."/>
            <person name="Eisen J.A."/>
        </authorList>
    </citation>
    <scope>NUCLEOTIDE SEQUENCE [LARGE SCALE GENOMIC DNA]</scope>
    <source>
        <strain evidence="4">ATCC 19993 / DSM 43833 / CBS 139.67 / JCM 10125 / KCTC 9307 / NBRC 14880 / R51</strain>
    </source>
</reference>
<feature type="domain" description="ATPase PglY C-terminal" evidence="2">
    <location>
        <begin position="986"/>
        <end position="1156"/>
    </location>
</feature>
<dbReference type="HOGENOM" id="CLU_269246_0_0_11"/>
<evidence type="ECO:0000313" key="4">
    <source>
        <dbReference type="Proteomes" id="UP000006640"/>
    </source>
</evidence>
<dbReference type="Pfam" id="PF26381">
    <property type="entry name" value="BREX_PglY_5th"/>
    <property type="match status" value="1"/>
</dbReference>
<dbReference type="Pfam" id="PF26382">
    <property type="entry name" value="BREX_PglY_6th"/>
    <property type="match status" value="1"/>
</dbReference>
<evidence type="ECO:0000313" key="3">
    <source>
        <dbReference type="EMBL" id="ADG88261.1"/>
    </source>
</evidence>
<dbReference type="Proteomes" id="UP000006640">
    <property type="component" value="Chromosome"/>
</dbReference>
<gene>
    <name evidence="3" type="ordered locus">Tbis_1546</name>
</gene>
<dbReference type="AlphaFoldDB" id="D6YAP4"/>
<dbReference type="EMBL" id="CP001874">
    <property type="protein sequence ID" value="ADG88261.1"/>
    <property type="molecule type" value="Genomic_DNA"/>
</dbReference>
<protein>
    <submittedName>
        <fullName evidence="3">Phage resistance protein</fullName>
    </submittedName>
</protein>
<name>D6YAP4_THEBD</name>
<evidence type="ECO:0000259" key="1">
    <source>
        <dbReference type="Pfam" id="PF26381"/>
    </source>
</evidence>
<dbReference type="InterPro" id="IPR058747">
    <property type="entry name" value="PglY_C"/>
</dbReference>
<dbReference type="OrthoDB" id="3201900at2"/>
<keyword evidence="4" id="KW-1185">Reference proteome</keyword>
<sequence>MATLLKDVIHIPEELSANDFVLKLSDGVTAVEETLASYVVTPQLAEAFDAALSYIKGALEKGRSDAAFLHGSFGSGKSHFMSVLHAVLQHNPHARRLDGLAPVIAKHDHWLSGRRILCLTYHLIGAESVEAAILGGYLEQIRRLHPDAPLPELHTTDGLLADADRLRERLGDEAFFAGLGGGGAQPGWGTLAAPWTADSYERARNAPIGDPERGRLVSALVNSYFSGYVQTGAYLALDQGLEVVSAHAKQLGYDCVVLFLDELVLWLASRSSDVAFVSGEGAKVAKLVESAATRRAVPLVSFVARQRDLRDFLGPNVPGAEKYAIGETFRWWEDRFNKITLEDRNLPVIVKRRLLQPKPGAEGVLEAAFRKVTREPKIWNVLLEGLDESSDADAFERTYPFSPALVSTMVALSSLLQRERTALRTMAELLRRGRDELTVDDIIPVGDVYDVLMDSGVVPLTDEMKQRFANARALYEEKLLPRLLDRHRLATPDHAKGLPRTHPFVTDARLVKTALLAALAPNVPALRALTAQKLAALNHGTIATPLKGMEAARVLALFRDLAASGVSEIHLSDDPANPLISIQLAGVDYERVLDRVRHQDSKGERRRLLRELVFESLGVTGAKAETLGGTYTHSFVWRGTRRTVDIVYGNIRNADELPNSALMAEGDRWKIIIDFPFDEAGHGPNDDIARFENLQREGVRSRTVAWVPQFLTEARENDLGELVCLRYLLASDDRYEQNASDLSVQDRATAKVLLLNRKSTLETKLNQVIQQAYGAAKPEPADIDLDRGHSAYFATLEPGLELGAPVGARLADCLEHLLDQILSAQYPDHPNFPGEVRRSDLTTVLRYLELAAAEESGRIPVDPKDREVLRKVANPLQVGEALENAFLFTPDTFPWRKHLMQRAAQEGLDQVISVGKLIEWLDEPRPRGLDAGTRGLVIAAFALMEDREWYRAGERVPMPSPERIDASYELRLPRLPDDATWRRAVGRAARIFEVHVTELKSAANVRRLATEVRDQARRLQEPARRLVTALESRRGVLALPEDGGRLATARSAATLAATLAAEPDPTTLAEALANAPLAAGEEVLGYALRTAGEVLKALDDMDWGLLDAIASIGDDPRAADILDRLRAAAGNDEFAERLAPALALARRTAQMLLASRVQPQPGPGTGPEQPITSATLGAAASTGVTATAQYTAQAIDDRGAGGRITVPGRRIDEAIRELRAFAAAHPDTEITVTWSERK</sequence>
<feature type="domain" description="ATPase PglY 5th" evidence="1">
    <location>
        <begin position="840"/>
        <end position="942"/>
    </location>
</feature>
<dbReference type="InterPro" id="IPR058748">
    <property type="entry name" value="PglY_5th"/>
</dbReference>